<keyword evidence="3" id="KW-1185">Reference proteome</keyword>
<dbReference type="Proteomes" id="UP000006671">
    <property type="component" value="Unassembled WGS sequence"/>
</dbReference>
<evidence type="ECO:0000256" key="1">
    <source>
        <dbReference type="SAM" id="SignalP"/>
    </source>
</evidence>
<dbReference type="AlphaFoldDB" id="D2VNN0"/>
<sequence>MNKISFCIVLALVFLLACAVSAQQQQQEKSSNSVSLLRDIIRRMYPNSSDSQIVKKLFPSIRKLKKKASKKLLDLISSLSDSQGSDCSKYCAGSTGDYKISCLQHCHRNNL</sequence>
<dbReference type="GeneID" id="8850744"/>
<accession>D2VNN0</accession>
<keyword evidence="1" id="KW-0732">Signal</keyword>
<feature type="chain" id="PRO_5003037750" evidence="1">
    <location>
        <begin position="23"/>
        <end position="111"/>
    </location>
</feature>
<evidence type="ECO:0000313" key="2">
    <source>
        <dbReference type="EMBL" id="EFC41531.1"/>
    </source>
</evidence>
<dbReference type="RefSeq" id="XP_002674275.1">
    <property type="nucleotide sequence ID" value="XM_002674229.1"/>
</dbReference>
<protein>
    <submittedName>
        <fullName evidence="2">Predicted protein</fullName>
    </submittedName>
</protein>
<proteinExistence type="predicted"/>
<name>D2VNN0_NAEGR</name>
<dbReference type="InParanoid" id="D2VNN0"/>
<dbReference type="VEuPathDB" id="AmoebaDB:NAEGRDRAFT_70556"/>
<evidence type="ECO:0000313" key="3">
    <source>
        <dbReference type="Proteomes" id="UP000006671"/>
    </source>
</evidence>
<feature type="signal peptide" evidence="1">
    <location>
        <begin position="1"/>
        <end position="22"/>
    </location>
</feature>
<dbReference type="KEGG" id="ngr:NAEGRDRAFT_70556"/>
<gene>
    <name evidence="2" type="ORF">NAEGRDRAFT_70556</name>
</gene>
<organism evidence="3">
    <name type="scientific">Naegleria gruberi</name>
    <name type="common">Amoeba</name>
    <dbReference type="NCBI Taxonomy" id="5762"/>
    <lineage>
        <taxon>Eukaryota</taxon>
        <taxon>Discoba</taxon>
        <taxon>Heterolobosea</taxon>
        <taxon>Tetramitia</taxon>
        <taxon>Eutetramitia</taxon>
        <taxon>Vahlkampfiidae</taxon>
        <taxon>Naegleria</taxon>
    </lineage>
</organism>
<dbReference type="EMBL" id="GG738885">
    <property type="protein sequence ID" value="EFC41531.1"/>
    <property type="molecule type" value="Genomic_DNA"/>
</dbReference>
<reference evidence="2 3" key="1">
    <citation type="journal article" date="2010" name="Cell">
        <title>The genome of Naegleria gruberi illuminates early eukaryotic versatility.</title>
        <authorList>
            <person name="Fritz-Laylin L.K."/>
            <person name="Prochnik S.E."/>
            <person name="Ginger M.L."/>
            <person name="Dacks J.B."/>
            <person name="Carpenter M.L."/>
            <person name="Field M.C."/>
            <person name="Kuo A."/>
            <person name="Paredez A."/>
            <person name="Chapman J."/>
            <person name="Pham J."/>
            <person name="Shu S."/>
            <person name="Neupane R."/>
            <person name="Cipriano M."/>
            <person name="Mancuso J."/>
            <person name="Tu H."/>
            <person name="Salamov A."/>
            <person name="Lindquist E."/>
            <person name="Shapiro H."/>
            <person name="Lucas S."/>
            <person name="Grigoriev I.V."/>
            <person name="Cande W.Z."/>
            <person name="Fulton C."/>
            <person name="Rokhsar D.S."/>
            <person name="Dawson S.C."/>
        </authorList>
    </citation>
    <scope>NUCLEOTIDE SEQUENCE [LARGE SCALE GENOMIC DNA]</scope>
    <source>
        <strain evidence="2 3">NEG-M</strain>
    </source>
</reference>
<dbReference type="PROSITE" id="PS51257">
    <property type="entry name" value="PROKAR_LIPOPROTEIN"/>
    <property type="match status" value="1"/>
</dbReference>